<evidence type="ECO:0000256" key="2">
    <source>
        <dbReference type="ARBA" id="ARBA00004245"/>
    </source>
</evidence>
<name>A0A665W8Y5_ECHNA</name>
<dbReference type="Proteomes" id="UP000472264">
    <property type="component" value="Chromosome 12"/>
</dbReference>
<dbReference type="Ensembl" id="ENSENLT00000041294.1">
    <property type="protein sequence ID" value="ENSENLP00000040260.1"/>
    <property type="gene ID" value="ENSENLG00000017315.1"/>
</dbReference>
<dbReference type="InParanoid" id="A0A665W8Y5"/>
<dbReference type="GO" id="GO:0005856">
    <property type="term" value="C:cytoskeleton"/>
    <property type="evidence" value="ECO:0007669"/>
    <property type="project" value="UniProtKB-SubCell"/>
</dbReference>
<accession>A0A665W8Y5</accession>
<proteinExistence type="predicted"/>
<evidence type="ECO:0000256" key="8">
    <source>
        <dbReference type="ARBA" id="ARBA00023273"/>
    </source>
</evidence>
<organism evidence="9 10">
    <name type="scientific">Echeneis naucrates</name>
    <name type="common">Live sharksucker</name>
    <dbReference type="NCBI Taxonomy" id="173247"/>
    <lineage>
        <taxon>Eukaryota</taxon>
        <taxon>Metazoa</taxon>
        <taxon>Chordata</taxon>
        <taxon>Craniata</taxon>
        <taxon>Vertebrata</taxon>
        <taxon>Euteleostomi</taxon>
        <taxon>Actinopterygii</taxon>
        <taxon>Neopterygii</taxon>
        <taxon>Teleostei</taxon>
        <taxon>Neoteleostei</taxon>
        <taxon>Acanthomorphata</taxon>
        <taxon>Carangaria</taxon>
        <taxon>Carangiformes</taxon>
        <taxon>Echeneidae</taxon>
        <taxon>Echeneis</taxon>
    </lineage>
</organism>
<keyword evidence="3" id="KW-0963">Cytoplasm</keyword>
<reference evidence="9" key="2">
    <citation type="submission" date="2025-08" db="UniProtKB">
        <authorList>
            <consortium name="Ensembl"/>
        </authorList>
    </citation>
    <scope>IDENTIFICATION</scope>
</reference>
<evidence type="ECO:0000313" key="10">
    <source>
        <dbReference type="Proteomes" id="UP000472264"/>
    </source>
</evidence>
<evidence type="ECO:0000313" key="9">
    <source>
        <dbReference type="Ensembl" id="ENSENLP00000040260.1"/>
    </source>
</evidence>
<keyword evidence="7" id="KW-0206">Cytoskeleton</keyword>
<dbReference type="AlphaFoldDB" id="A0A665W8Y5"/>
<keyword evidence="5" id="KW-0677">Repeat</keyword>
<reference evidence="9" key="3">
    <citation type="submission" date="2025-09" db="UniProtKB">
        <authorList>
            <consortium name="Ensembl"/>
        </authorList>
    </citation>
    <scope>IDENTIFICATION</scope>
</reference>
<comment type="subcellular location">
    <subcellularLocation>
        <location evidence="1">Cell projection</location>
        <location evidence="1">Cilium</location>
    </subcellularLocation>
    <subcellularLocation>
        <location evidence="2">Cytoplasm</location>
        <location evidence="2">Cytoskeleton</location>
    </subcellularLocation>
</comment>
<dbReference type="PANTHER" id="PTHR14885">
    <property type="entry name" value="CILIA- AND FLAGELLA-ASSOCIATED PROTEIN 43-RELATED"/>
    <property type="match status" value="1"/>
</dbReference>
<keyword evidence="4" id="KW-0853">WD repeat</keyword>
<keyword evidence="6" id="KW-0175">Coiled coil</keyword>
<sequence length="166" mass="19367">LEKQCNELMMMKFGRLVDLEALQTLSGNRALEELRQEKLLLEAEYAKELNQWDVEEARDALMEVTKCHTERVLSKTNLFNQKREMELKLKARQKKMGRQFQDNRRCVDQEDIRRLKILVKTQSQKAVALRREISLLSCKGGHILPPIQATLPPTLLVFWCGKPCDT</sequence>
<reference evidence="9" key="1">
    <citation type="submission" date="2021-04" db="EMBL/GenBank/DDBJ databases">
        <authorList>
            <consortium name="Wellcome Sanger Institute Data Sharing"/>
        </authorList>
    </citation>
    <scope>NUCLEOTIDE SEQUENCE [LARGE SCALE GENOMIC DNA]</scope>
</reference>
<evidence type="ECO:0000256" key="5">
    <source>
        <dbReference type="ARBA" id="ARBA00022737"/>
    </source>
</evidence>
<evidence type="ECO:0000256" key="4">
    <source>
        <dbReference type="ARBA" id="ARBA00022574"/>
    </source>
</evidence>
<protein>
    <submittedName>
        <fullName evidence="9">Uncharacterized protein</fullName>
    </submittedName>
</protein>
<keyword evidence="10" id="KW-1185">Reference proteome</keyword>
<dbReference type="OMA" id="CIQGRQQ"/>
<dbReference type="PANTHER" id="PTHR14885:SF3">
    <property type="entry name" value="CILIA- AND FLAGELLA-ASSOCIATED PROTEIN 44"/>
    <property type="match status" value="1"/>
</dbReference>
<evidence type="ECO:0000256" key="7">
    <source>
        <dbReference type="ARBA" id="ARBA00023212"/>
    </source>
</evidence>
<evidence type="ECO:0000256" key="1">
    <source>
        <dbReference type="ARBA" id="ARBA00004138"/>
    </source>
</evidence>
<evidence type="ECO:0000256" key="3">
    <source>
        <dbReference type="ARBA" id="ARBA00022490"/>
    </source>
</evidence>
<keyword evidence="8" id="KW-0966">Cell projection</keyword>
<evidence type="ECO:0000256" key="6">
    <source>
        <dbReference type="ARBA" id="ARBA00023054"/>
    </source>
</evidence>
<dbReference type="GO" id="GO:0005929">
    <property type="term" value="C:cilium"/>
    <property type="evidence" value="ECO:0007669"/>
    <property type="project" value="UniProtKB-SubCell"/>
</dbReference>